<feature type="domain" description="HhH-GPD" evidence="15">
    <location>
        <begin position="241"/>
        <end position="409"/>
    </location>
</feature>
<comment type="function">
    <text evidence="11">DNA repair enzyme that incises DNA at 8-oxoG residues. Excises 7,8-dihydro-8-oxoguanine and 2,6-diamino-4-hydroxy-5-N-methylformamidopyrimidine (FAPY) from damaged DNA. Has a beta-lyase activity that nicks DNA 3' to the lesion.</text>
</comment>
<dbReference type="PANTHER" id="PTHR10242">
    <property type="entry name" value="8-OXOGUANINE DNA GLYCOSYLASE"/>
    <property type="match status" value="1"/>
</dbReference>
<feature type="region of interest" description="Disordered" evidence="14">
    <location>
        <begin position="400"/>
        <end position="439"/>
    </location>
</feature>
<dbReference type="InterPro" id="IPR011257">
    <property type="entry name" value="DNA_glycosylase"/>
</dbReference>
<dbReference type="InterPro" id="IPR012904">
    <property type="entry name" value="OGG_N"/>
</dbReference>
<keyword evidence="4" id="KW-0227">DNA damage</keyword>
<reference evidence="16 17" key="1">
    <citation type="journal article" date="2021" name="Elife">
        <title>Chloroplast acquisition without the gene transfer in kleptoplastic sea slugs, Plakobranchus ocellatus.</title>
        <authorList>
            <person name="Maeda T."/>
            <person name="Takahashi S."/>
            <person name="Yoshida T."/>
            <person name="Shimamura S."/>
            <person name="Takaki Y."/>
            <person name="Nagai Y."/>
            <person name="Toyoda A."/>
            <person name="Suzuki Y."/>
            <person name="Arimoto A."/>
            <person name="Ishii H."/>
            <person name="Satoh N."/>
            <person name="Nishiyama T."/>
            <person name="Hasebe M."/>
            <person name="Maruyama T."/>
            <person name="Minagawa J."/>
            <person name="Obokata J."/>
            <person name="Shigenobu S."/>
        </authorList>
    </citation>
    <scope>NUCLEOTIDE SEQUENCE [LARGE SCALE GENOMIC DNA]</scope>
</reference>
<dbReference type="EMBL" id="BLXT01007525">
    <property type="protein sequence ID" value="GFO39889.1"/>
    <property type="molecule type" value="Genomic_DNA"/>
</dbReference>
<gene>
    <name evidence="16" type="ORF">PoB_006639400</name>
</gene>
<keyword evidence="7 16" id="KW-0456">Lyase</keyword>
<proteinExistence type="inferred from homology"/>
<dbReference type="FunFam" id="1.10.340.30:FF:000006">
    <property type="entry name" value="N-glycosylase/DNA lyase isoform X2"/>
    <property type="match status" value="1"/>
</dbReference>
<keyword evidence="6" id="KW-0234">DNA repair</keyword>
<dbReference type="SMART" id="SM00478">
    <property type="entry name" value="ENDO3c"/>
    <property type="match status" value="1"/>
</dbReference>
<evidence type="ECO:0000256" key="13">
    <source>
        <dbReference type="ARBA" id="ARBA00073127"/>
    </source>
</evidence>
<organism evidence="16 17">
    <name type="scientific">Plakobranchus ocellatus</name>
    <dbReference type="NCBI Taxonomy" id="259542"/>
    <lineage>
        <taxon>Eukaryota</taxon>
        <taxon>Metazoa</taxon>
        <taxon>Spiralia</taxon>
        <taxon>Lophotrochozoa</taxon>
        <taxon>Mollusca</taxon>
        <taxon>Gastropoda</taxon>
        <taxon>Heterobranchia</taxon>
        <taxon>Euthyneura</taxon>
        <taxon>Panpulmonata</taxon>
        <taxon>Sacoglossa</taxon>
        <taxon>Placobranchoidea</taxon>
        <taxon>Plakobranchidae</taxon>
        <taxon>Plakobranchus</taxon>
    </lineage>
</organism>
<evidence type="ECO:0000259" key="15">
    <source>
        <dbReference type="SMART" id="SM00478"/>
    </source>
</evidence>
<evidence type="ECO:0000313" key="17">
    <source>
        <dbReference type="Proteomes" id="UP000735302"/>
    </source>
</evidence>
<keyword evidence="17" id="KW-1185">Reference proteome</keyword>
<dbReference type="GO" id="GO:0005634">
    <property type="term" value="C:nucleus"/>
    <property type="evidence" value="ECO:0007669"/>
    <property type="project" value="UniProtKB-SubCell"/>
</dbReference>
<dbReference type="Gene3D" id="1.10.340.30">
    <property type="entry name" value="Hypothetical protein, domain 2"/>
    <property type="match status" value="1"/>
</dbReference>
<comment type="subcellular location">
    <subcellularLocation>
        <location evidence="1">Nucleus</location>
    </subcellularLocation>
</comment>
<dbReference type="Pfam" id="PF00730">
    <property type="entry name" value="HhH-GPD"/>
    <property type="match status" value="1"/>
</dbReference>
<dbReference type="Gene3D" id="1.10.1670.10">
    <property type="entry name" value="Helix-hairpin-Helix base-excision DNA repair enzymes (C-terminal)"/>
    <property type="match status" value="1"/>
</dbReference>
<dbReference type="PANTHER" id="PTHR10242:SF2">
    <property type="entry name" value="N-GLYCOSYLASE_DNA LYASE"/>
    <property type="match status" value="1"/>
</dbReference>
<dbReference type="GO" id="GO:0006285">
    <property type="term" value="P:base-excision repair, AP site formation"/>
    <property type="evidence" value="ECO:0007669"/>
    <property type="project" value="TreeGrafter"/>
</dbReference>
<sequence length="439" mass="49206">MAASLHGTLACSSSQLCLNTVLVSGQSFRWKQNFLGEWLGVFSGCVWRLKQTDEKILYQVYASESQRPGFTDTEGVKFSEMATHLSGDPKDLPQKGRSETTKLRSRLSTRKLRLEKSCDGSVKGFTDGKTIKLESDSSCTNFHGIENGSKKNIKFASNFKMAKVHASVSTPGCLKSFICDTFTSKEYSDILYDYFQLDIDLDEMYRQWSSRDPHFAKVASHFKGVRMLRQDPVENLLSFVCSSNNHISRISNMVEKLCTHYGSYITTVDGEKYYSFPSLDALCGDSVETHLRELGFGYRAKFIANIAQHVTREKGGDEWVRSLRGKSYAEAKSELMSLLGVGAKVADCVCLMSLDQPGAIPVDTHVWQITLKHYMAKLNTAKSLTDKIYNEIDLKQNKDRAAMVEADSKSTKGRAVNTASRKRKLEGQAVDRAGKKKER</sequence>
<evidence type="ECO:0000313" key="16">
    <source>
        <dbReference type="EMBL" id="GFO39889.1"/>
    </source>
</evidence>
<evidence type="ECO:0000256" key="7">
    <source>
        <dbReference type="ARBA" id="ARBA00023239"/>
    </source>
</evidence>
<evidence type="ECO:0000256" key="12">
    <source>
        <dbReference type="ARBA" id="ARBA00044632"/>
    </source>
</evidence>
<evidence type="ECO:0000256" key="1">
    <source>
        <dbReference type="ARBA" id="ARBA00004123"/>
    </source>
</evidence>
<dbReference type="SUPFAM" id="SSF48150">
    <property type="entry name" value="DNA-glycosylase"/>
    <property type="match status" value="1"/>
</dbReference>
<evidence type="ECO:0000256" key="2">
    <source>
        <dbReference type="ARBA" id="ARBA00010679"/>
    </source>
</evidence>
<keyword evidence="9" id="KW-0511">Multifunctional enzyme</keyword>
<keyword evidence="8" id="KW-0539">Nucleus</keyword>
<feature type="compositionally biased region" description="Basic and acidic residues" evidence="14">
    <location>
        <begin position="400"/>
        <end position="410"/>
    </location>
</feature>
<comment type="similarity">
    <text evidence="2">Belongs to the type-1 OGG1 family.</text>
</comment>
<dbReference type="InterPro" id="IPR003265">
    <property type="entry name" value="HhH-GPD_domain"/>
</dbReference>
<evidence type="ECO:0000256" key="6">
    <source>
        <dbReference type="ARBA" id="ARBA00023204"/>
    </source>
</evidence>
<dbReference type="InterPro" id="IPR052054">
    <property type="entry name" value="Oxidative_DNA_repair_enzyme"/>
</dbReference>
<comment type="caution">
    <text evidence="16">The sequence shown here is derived from an EMBL/GenBank/DDBJ whole genome shotgun (WGS) entry which is preliminary data.</text>
</comment>
<evidence type="ECO:0000256" key="11">
    <source>
        <dbReference type="ARBA" id="ARBA00025652"/>
    </source>
</evidence>
<dbReference type="EC" id="4.2.99.18" evidence="3"/>
<dbReference type="GO" id="GO:0034039">
    <property type="term" value="F:8-oxo-7,8-dihydroguanine DNA N-glycosylase activity"/>
    <property type="evidence" value="ECO:0007669"/>
    <property type="project" value="TreeGrafter"/>
</dbReference>
<accession>A0AAV4D6S9</accession>
<dbReference type="GO" id="GO:0006289">
    <property type="term" value="P:nucleotide-excision repair"/>
    <property type="evidence" value="ECO:0007669"/>
    <property type="project" value="InterPro"/>
</dbReference>
<protein>
    <recommendedName>
        <fullName evidence="13">N-glycosylase/DNA lyase</fullName>
        <ecNumber evidence="3">4.2.99.18</ecNumber>
    </recommendedName>
</protein>
<keyword evidence="10" id="KW-0326">Glycosidase</keyword>
<dbReference type="Gene3D" id="3.30.310.40">
    <property type="match status" value="1"/>
</dbReference>
<evidence type="ECO:0000256" key="9">
    <source>
        <dbReference type="ARBA" id="ARBA00023268"/>
    </source>
</evidence>
<name>A0AAV4D6S9_9GAST</name>
<dbReference type="CDD" id="cd00056">
    <property type="entry name" value="ENDO3c"/>
    <property type="match status" value="1"/>
</dbReference>
<dbReference type="SUPFAM" id="SSF55945">
    <property type="entry name" value="TATA-box binding protein-like"/>
    <property type="match status" value="2"/>
</dbReference>
<evidence type="ECO:0000256" key="10">
    <source>
        <dbReference type="ARBA" id="ARBA00023295"/>
    </source>
</evidence>
<dbReference type="GO" id="GO:0140078">
    <property type="term" value="F:class I DNA-(apurinic or apyrimidinic site) endonuclease activity"/>
    <property type="evidence" value="ECO:0007669"/>
    <property type="project" value="UniProtKB-EC"/>
</dbReference>
<evidence type="ECO:0000256" key="3">
    <source>
        <dbReference type="ARBA" id="ARBA00012720"/>
    </source>
</evidence>
<dbReference type="InterPro" id="IPR023170">
    <property type="entry name" value="HhH_base_excis_C"/>
</dbReference>
<evidence type="ECO:0000256" key="5">
    <source>
        <dbReference type="ARBA" id="ARBA00022801"/>
    </source>
</evidence>
<dbReference type="GO" id="GO:0003684">
    <property type="term" value="F:damaged DNA binding"/>
    <property type="evidence" value="ECO:0007669"/>
    <property type="project" value="InterPro"/>
</dbReference>
<evidence type="ECO:0000256" key="4">
    <source>
        <dbReference type="ARBA" id="ARBA00022763"/>
    </source>
</evidence>
<evidence type="ECO:0000256" key="8">
    <source>
        <dbReference type="ARBA" id="ARBA00023242"/>
    </source>
</evidence>
<evidence type="ECO:0000256" key="14">
    <source>
        <dbReference type="SAM" id="MobiDB-lite"/>
    </source>
</evidence>
<dbReference type="Proteomes" id="UP000735302">
    <property type="component" value="Unassembled WGS sequence"/>
</dbReference>
<dbReference type="AlphaFoldDB" id="A0AAV4D6S9"/>
<comment type="catalytic activity">
    <reaction evidence="12">
        <text>2'-deoxyribonucleotide-(2'-deoxyribose 5'-phosphate)-2'-deoxyribonucleotide-DNA = a 3'-end 2'-deoxyribonucleotide-(2,3-dehydro-2,3-deoxyribose 5'-phosphate)-DNA + a 5'-end 5'-phospho-2'-deoxyribonucleoside-DNA + H(+)</text>
        <dbReference type="Rhea" id="RHEA:66592"/>
        <dbReference type="Rhea" id="RHEA-COMP:13180"/>
        <dbReference type="Rhea" id="RHEA-COMP:16897"/>
        <dbReference type="Rhea" id="RHEA-COMP:17067"/>
        <dbReference type="ChEBI" id="CHEBI:15378"/>
        <dbReference type="ChEBI" id="CHEBI:136412"/>
        <dbReference type="ChEBI" id="CHEBI:157695"/>
        <dbReference type="ChEBI" id="CHEBI:167181"/>
        <dbReference type="EC" id="4.2.99.18"/>
    </reaction>
</comment>
<keyword evidence="5" id="KW-0378">Hydrolase</keyword>
<dbReference type="Pfam" id="PF07934">
    <property type="entry name" value="OGG_N"/>
    <property type="match status" value="1"/>
</dbReference>